<keyword evidence="3 4" id="KW-0998">Cell outer membrane</keyword>
<evidence type="ECO:0000256" key="1">
    <source>
        <dbReference type="ARBA" id="ARBA00022729"/>
    </source>
</evidence>
<evidence type="ECO:0000313" key="6">
    <source>
        <dbReference type="EMBL" id="QJD28547.1"/>
    </source>
</evidence>
<keyword evidence="7" id="KW-1185">Reference proteome</keyword>
<evidence type="ECO:0000259" key="5">
    <source>
        <dbReference type="Pfam" id="PF04355"/>
    </source>
</evidence>
<sequence length="161" mass="18513">MRYGAAQTRLRFLPVMQPHRTIISLIATLPLAACTYVDRMPFLYHLDIHQGNIVSQEMVDQLKPGMNKRQVTFIMGTPLTVSPFHDNRWDYIYSNQPGGEERLQRRISLMFDQDELVGLQGDFKPGELPSLDATKDVNLDIPKIERDQSLWGHIKSWFGNG</sequence>
<protein>
    <recommendedName>
        <fullName evidence="4">Outer membrane protein assembly factor BamE</fullName>
    </recommendedName>
</protein>
<evidence type="ECO:0000256" key="3">
    <source>
        <dbReference type="ARBA" id="ARBA00023237"/>
    </source>
</evidence>
<dbReference type="InterPro" id="IPR037873">
    <property type="entry name" value="BamE-like"/>
</dbReference>
<dbReference type="GO" id="GO:0051205">
    <property type="term" value="P:protein insertion into membrane"/>
    <property type="evidence" value="ECO:0007669"/>
    <property type="project" value="UniProtKB-UniRule"/>
</dbReference>
<evidence type="ECO:0000256" key="2">
    <source>
        <dbReference type="ARBA" id="ARBA00023136"/>
    </source>
</evidence>
<evidence type="ECO:0000313" key="7">
    <source>
        <dbReference type="Proteomes" id="UP000503004"/>
    </source>
</evidence>
<dbReference type="Gene3D" id="3.30.1450.10">
    <property type="match status" value="1"/>
</dbReference>
<dbReference type="GO" id="GO:0043165">
    <property type="term" value="P:Gram-negative-bacterium-type cell outer membrane assembly"/>
    <property type="evidence" value="ECO:0007669"/>
    <property type="project" value="UniProtKB-UniRule"/>
</dbReference>
<reference evidence="7" key="1">
    <citation type="submission" date="2019-12" db="EMBL/GenBank/DDBJ databases">
        <authorList>
            <person name="Awala S.I."/>
            <person name="Rhee S.K."/>
        </authorList>
    </citation>
    <scope>NUCLEOTIDE SEQUENCE [LARGE SCALE GENOMIC DNA]</scope>
    <source>
        <strain evidence="7">IM1</strain>
    </source>
</reference>
<name>A0A858Q3Y6_9GAMM</name>
<dbReference type="KEGG" id="metu:GNH96_00235"/>
<dbReference type="InterPro" id="IPR026592">
    <property type="entry name" value="BamE"/>
</dbReference>
<dbReference type="Pfam" id="PF04355">
    <property type="entry name" value="BamE"/>
    <property type="match status" value="1"/>
</dbReference>
<dbReference type="EMBL" id="CP046565">
    <property type="protein sequence ID" value="QJD28547.1"/>
    <property type="molecule type" value="Genomic_DNA"/>
</dbReference>
<evidence type="ECO:0000256" key="4">
    <source>
        <dbReference type="HAMAP-Rule" id="MF_00925"/>
    </source>
</evidence>
<keyword evidence="1 4" id="KW-0732">Signal</keyword>
<dbReference type="InterPro" id="IPR007450">
    <property type="entry name" value="BamE_dom"/>
</dbReference>
<keyword evidence="2 4" id="KW-0472">Membrane</keyword>
<dbReference type="Proteomes" id="UP000503004">
    <property type="component" value="Chromosome"/>
</dbReference>
<comment type="function">
    <text evidence="4">Part of the outer membrane protein assembly complex, which is involved in assembly and insertion of beta-barrel proteins into the outer membrane.</text>
</comment>
<dbReference type="PANTHER" id="PTHR37482:SF1">
    <property type="entry name" value="OUTER MEMBRANE PROTEIN ASSEMBLY FACTOR BAME"/>
    <property type="match status" value="1"/>
</dbReference>
<organism evidence="6 7">
    <name type="scientific">Methylococcus geothermalis</name>
    <dbReference type="NCBI Taxonomy" id="2681310"/>
    <lineage>
        <taxon>Bacteria</taxon>
        <taxon>Pseudomonadati</taxon>
        <taxon>Pseudomonadota</taxon>
        <taxon>Gammaproteobacteria</taxon>
        <taxon>Methylococcales</taxon>
        <taxon>Methylococcaceae</taxon>
        <taxon>Methylococcus</taxon>
    </lineage>
</organism>
<comment type="similarity">
    <text evidence="4">Belongs to the BamE family.</text>
</comment>
<feature type="domain" description="Outer membrane protein assembly factor BamE" evidence="5">
    <location>
        <begin position="51"/>
        <end position="117"/>
    </location>
</feature>
<proteinExistence type="inferred from homology"/>
<gene>
    <name evidence="4 6" type="primary">bamE</name>
    <name evidence="6" type="ORF">GNH96_00235</name>
</gene>
<dbReference type="PANTHER" id="PTHR37482">
    <property type="entry name" value="OUTER MEMBRANE PROTEIN ASSEMBLY FACTOR BAME"/>
    <property type="match status" value="1"/>
</dbReference>
<dbReference type="HAMAP" id="MF_00925">
    <property type="entry name" value="OM_assembly_BamE"/>
    <property type="match status" value="1"/>
</dbReference>
<dbReference type="GO" id="GO:1990063">
    <property type="term" value="C:Bam protein complex"/>
    <property type="evidence" value="ECO:0007669"/>
    <property type="project" value="TreeGrafter"/>
</dbReference>
<dbReference type="GO" id="GO:0030674">
    <property type="term" value="F:protein-macromolecule adaptor activity"/>
    <property type="evidence" value="ECO:0007669"/>
    <property type="project" value="TreeGrafter"/>
</dbReference>
<comment type="subunit">
    <text evidence="4">Part of the Bam complex.</text>
</comment>
<dbReference type="AlphaFoldDB" id="A0A858Q3Y6"/>
<accession>A0A858Q3Y6</accession>
<comment type="subcellular location">
    <subcellularLocation>
        <location evidence="4">Cell outer membrane</location>
    </subcellularLocation>
</comment>